<sequence>MAIEPGLTQRYVSEFENGKTSSLNTRTLDVLDQLGIELALKCAMTKFPIDLYGVHPDGRNEISALVVLAVRGQSVDLNIPASVLSGDLIPASER</sequence>
<name>A0ABV9MJD3_9MICC</name>
<dbReference type="RefSeq" id="WP_346059960.1">
    <property type="nucleotide sequence ID" value="NZ_BAAAVQ010000069.1"/>
</dbReference>
<evidence type="ECO:0000313" key="1">
    <source>
        <dbReference type="EMBL" id="MFC4715634.1"/>
    </source>
</evidence>
<proteinExistence type="predicted"/>
<gene>
    <name evidence="1" type="ORF">ACFO7V_05715</name>
</gene>
<comment type="caution">
    <text evidence="1">The sequence shown here is derived from an EMBL/GenBank/DDBJ whole genome shotgun (WGS) entry which is preliminary data.</text>
</comment>
<accession>A0ABV9MJD3</accession>
<dbReference type="Proteomes" id="UP001595884">
    <property type="component" value="Unassembled WGS sequence"/>
</dbReference>
<organism evidence="1 2">
    <name type="scientific">Glutamicibacter bergerei</name>
    <dbReference type="NCBI Taxonomy" id="256702"/>
    <lineage>
        <taxon>Bacteria</taxon>
        <taxon>Bacillati</taxon>
        <taxon>Actinomycetota</taxon>
        <taxon>Actinomycetes</taxon>
        <taxon>Micrococcales</taxon>
        <taxon>Micrococcaceae</taxon>
        <taxon>Glutamicibacter</taxon>
    </lineage>
</organism>
<evidence type="ECO:0000313" key="2">
    <source>
        <dbReference type="Proteomes" id="UP001595884"/>
    </source>
</evidence>
<reference evidence="2" key="1">
    <citation type="journal article" date="2019" name="Int. J. Syst. Evol. Microbiol.">
        <title>The Global Catalogue of Microorganisms (GCM) 10K type strain sequencing project: providing services to taxonomists for standard genome sequencing and annotation.</title>
        <authorList>
            <consortium name="The Broad Institute Genomics Platform"/>
            <consortium name="The Broad Institute Genome Sequencing Center for Infectious Disease"/>
            <person name="Wu L."/>
            <person name="Ma J."/>
        </authorList>
    </citation>
    <scope>NUCLEOTIDE SEQUENCE [LARGE SCALE GENOMIC DNA]</scope>
    <source>
        <strain evidence="2">CGMCC 1.12849</strain>
    </source>
</reference>
<evidence type="ECO:0008006" key="3">
    <source>
        <dbReference type="Google" id="ProtNLM"/>
    </source>
</evidence>
<protein>
    <recommendedName>
        <fullName evidence="3">XRE family transcriptional regulator</fullName>
    </recommendedName>
</protein>
<dbReference type="EMBL" id="JBHSHE010000022">
    <property type="protein sequence ID" value="MFC4715634.1"/>
    <property type="molecule type" value="Genomic_DNA"/>
</dbReference>
<keyword evidence="2" id="KW-1185">Reference proteome</keyword>